<accession>A0A645GVD6</accession>
<dbReference type="AlphaFoldDB" id="A0A645GVD6"/>
<gene>
    <name evidence="1" type="ORF">SDC9_178226</name>
</gene>
<evidence type="ECO:0000313" key="1">
    <source>
        <dbReference type="EMBL" id="MPN30755.1"/>
    </source>
</evidence>
<proteinExistence type="predicted"/>
<name>A0A645GVD6_9ZZZZ</name>
<protein>
    <submittedName>
        <fullName evidence="1">Uncharacterized protein</fullName>
    </submittedName>
</protein>
<dbReference type="EMBL" id="VSSQ01082004">
    <property type="protein sequence ID" value="MPN30755.1"/>
    <property type="molecule type" value="Genomic_DNA"/>
</dbReference>
<reference evidence="1" key="1">
    <citation type="submission" date="2019-08" db="EMBL/GenBank/DDBJ databases">
        <authorList>
            <person name="Kucharzyk K."/>
            <person name="Murdoch R.W."/>
            <person name="Higgins S."/>
            <person name="Loffler F."/>
        </authorList>
    </citation>
    <scope>NUCLEOTIDE SEQUENCE</scope>
</reference>
<sequence>MDVGEHPEFAGGYPVSVIPTQLLFDSKGNPYMPEDPTSSGMDLYSLKSTGEHALTAHTGTISKEQLLNILKDMGME</sequence>
<organism evidence="1">
    <name type="scientific">bioreactor metagenome</name>
    <dbReference type="NCBI Taxonomy" id="1076179"/>
    <lineage>
        <taxon>unclassified sequences</taxon>
        <taxon>metagenomes</taxon>
        <taxon>ecological metagenomes</taxon>
    </lineage>
</organism>
<comment type="caution">
    <text evidence="1">The sequence shown here is derived from an EMBL/GenBank/DDBJ whole genome shotgun (WGS) entry which is preliminary data.</text>
</comment>